<evidence type="ECO:0000313" key="4">
    <source>
        <dbReference type="Proteomes" id="UP000230233"/>
    </source>
</evidence>
<keyword evidence="2" id="KW-0812">Transmembrane</keyword>
<evidence type="ECO:0000256" key="2">
    <source>
        <dbReference type="SAM" id="Phobius"/>
    </source>
</evidence>
<dbReference type="OrthoDB" id="5860643at2759"/>
<keyword evidence="2" id="KW-0472">Membrane</keyword>
<dbReference type="Pfam" id="PF03312">
    <property type="entry name" value="DUF272"/>
    <property type="match status" value="2"/>
</dbReference>
<organism evidence="3 4">
    <name type="scientific">Caenorhabditis nigoni</name>
    <dbReference type="NCBI Taxonomy" id="1611254"/>
    <lineage>
        <taxon>Eukaryota</taxon>
        <taxon>Metazoa</taxon>
        <taxon>Ecdysozoa</taxon>
        <taxon>Nematoda</taxon>
        <taxon>Chromadorea</taxon>
        <taxon>Rhabditida</taxon>
        <taxon>Rhabditina</taxon>
        <taxon>Rhabditomorpha</taxon>
        <taxon>Rhabditoidea</taxon>
        <taxon>Rhabditidae</taxon>
        <taxon>Peloderinae</taxon>
        <taxon>Caenorhabditis</taxon>
    </lineage>
</organism>
<proteinExistence type="predicted"/>
<feature type="transmembrane region" description="Helical" evidence="2">
    <location>
        <begin position="5"/>
        <end position="24"/>
    </location>
</feature>
<evidence type="ECO:0000256" key="1">
    <source>
        <dbReference type="SAM" id="MobiDB-lite"/>
    </source>
</evidence>
<evidence type="ECO:0000313" key="3">
    <source>
        <dbReference type="EMBL" id="PIC33579.1"/>
    </source>
</evidence>
<gene>
    <name evidence="3" type="primary">Cnig_chr_IV.g13507</name>
    <name evidence="3" type="ORF">B9Z55_013507</name>
</gene>
<name>A0A2G5U209_9PELO</name>
<keyword evidence="4" id="KW-1185">Reference proteome</keyword>
<sequence length="826" mass="92395">MEVSIFIDFLSLALFLIVNFYTGFANFMEPSEPILFFAARRGYYTDGVSFIVIVGLSPHEDKWYRVTERKLTERGISLGNFLLATVVSADVVKNFKLTNYSLEVKVEENIASVIIPTDKLVPCNDGSVGFRTKPFGIVISVDKNIKPGNYMIKITSSLSSSIKRSPLRAEVIPRSDPQDSNAYENYPQPASRTSSTKYTSVSTVTNKSIYETASVHSKVSEDDQYRPSNQTMSEAESIEDLIAKWPDLKPPMPLPRTVKPEEIQPPPIKNVVVGGGFAVKVPEDPKKQMIAFVTNVHIVETYRLHFLWICDIQEEAILRSPKYDLDKGHFFEGIFVCKNKKWICVKYLNEVEPLIEGSLIREKIELTLPVLSYQGASETSKFPVVYADYIGRIIDKNFRLPANCVGRRITVERWRGDDNSYFCPFNGQNFDILESELSNNGVHLGDFLMANLTAQNKLKDFVRIRYPLDVKVENNFAIMTFASAAATRDSKGVLLFRTKDFGPVKSVNQALPLGNYEIVIKAADSITNYNITLCAEAIATAASPLVMNTPAVHNFYEIPTSKAKRDGIPNPANSYEYINSRTTSFNLEGQRSSTSYLELRNSSSTSESMSQIIEGLPKVHLTQDAPNPKPRNIFGVPKAEVNPLKPIRKIQKVQPNPIPASAVAPAARVAPIAVNAVEPPRKMKAFVHSALEHSPSSRFHFLWICDVQQDAVLKLPGYELSLGHFFEGVFQKQPSGQLECIEYVRAIPPFMKGSIVLGKVEITTPISNYQQSHAEFKYPCVTAKYLGTIIDQKYLLPPNCNGKLVTVQKRRLGQGKNFVWVITGLV</sequence>
<protein>
    <submittedName>
        <fullName evidence="3">Uncharacterized protein</fullName>
    </submittedName>
</protein>
<accession>A0A2G5U209</accession>
<feature type="compositionally biased region" description="Polar residues" evidence="1">
    <location>
        <begin position="178"/>
        <end position="192"/>
    </location>
</feature>
<dbReference type="EMBL" id="PDUG01000004">
    <property type="protein sequence ID" value="PIC33579.1"/>
    <property type="molecule type" value="Genomic_DNA"/>
</dbReference>
<dbReference type="PANTHER" id="PTHR21516">
    <property type="entry name" value="AAA_LID_7 DOMAIN-CONTAINING PROTEIN-RELATED-RELATED"/>
    <property type="match status" value="1"/>
</dbReference>
<feature type="region of interest" description="Disordered" evidence="1">
    <location>
        <begin position="170"/>
        <end position="199"/>
    </location>
</feature>
<dbReference type="Proteomes" id="UP000230233">
    <property type="component" value="Chromosome IV"/>
</dbReference>
<dbReference type="AlphaFoldDB" id="A0A2G5U209"/>
<dbReference type="InterPro" id="IPR004987">
    <property type="entry name" value="DUF272"/>
</dbReference>
<comment type="caution">
    <text evidence="3">The sequence shown here is derived from an EMBL/GenBank/DDBJ whole genome shotgun (WGS) entry which is preliminary data.</text>
</comment>
<keyword evidence="2" id="KW-1133">Transmembrane helix</keyword>
<reference evidence="4" key="1">
    <citation type="submission" date="2017-10" db="EMBL/GenBank/DDBJ databases">
        <title>Rapid genome shrinkage in a self-fertile nematode reveals novel sperm competition proteins.</title>
        <authorList>
            <person name="Yin D."/>
            <person name="Schwarz E.M."/>
            <person name="Thomas C.G."/>
            <person name="Felde R.L."/>
            <person name="Korf I.F."/>
            <person name="Cutter A.D."/>
            <person name="Schartner C.M."/>
            <person name="Ralston E.J."/>
            <person name="Meyer B.J."/>
            <person name="Haag E.S."/>
        </authorList>
    </citation>
    <scope>NUCLEOTIDE SEQUENCE [LARGE SCALE GENOMIC DNA]</scope>
    <source>
        <strain evidence="4">JU1422</strain>
    </source>
</reference>
<dbReference type="PANTHER" id="PTHR21516:SF4">
    <property type="entry name" value="AAA_LID_7 DOMAIN-CONTAINING PROTEIN-RELATED"/>
    <property type="match status" value="1"/>
</dbReference>